<name>A0A502KTY1_9GAMM</name>
<evidence type="ECO:0000313" key="12">
    <source>
        <dbReference type="EMBL" id="TPH15088.1"/>
    </source>
</evidence>
<keyword evidence="3" id="KW-1003">Cell membrane</keyword>
<feature type="domain" description="Mechanosensitive ion channel MscS C-terminal" evidence="10">
    <location>
        <begin position="466"/>
        <end position="537"/>
    </location>
</feature>
<dbReference type="GO" id="GO:0008381">
    <property type="term" value="F:mechanosensitive monoatomic ion channel activity"/>
    <property type="evidence" value="ECO:0007669"/>
    <property type="project" value="UniProtKB-ARBA"/>
</dbReference>
<evidence type="ECO:0000256" key="5">
    <source>
        <dbReference type="ARBA" id="ARBA00022989"/>
    </source>
</evidence>
<keyword evidence="4 7" id="KW-0812">Transmembrane</keyword>
<evidence type="ECO:0000256" key="2">
    <source>
        <dbReference type="ARBA" id="ARBA00008017"/>
    </source>
</evidence>
<evidence type="ECO:0000256" key="7">
    <source>
        <dbReference type="SAM" id="Phobius"/>
    </source>
</evidence>
<dbReference type="InterPro" id="IPR023408">
    <property type="entry name" value="MscS_beta-dom_sf"/>
</dbReference>
<evidence type="ECO:0000256" key="3">
    <source>
        <dbReference type="ARBA" id="ARBA00022475"/>
    </source>
</evidence>
<feature type="transmembrane region" description="Helical" evidence="7">
    <location>
        <begin position="358"/>
        <end position="378"/>
    </location>
</feature>
<comment type="similarity">
    <text evidence="2">Belongs to the MscS (TC 1.A.23) family.</text>
</comment>
<evidence type="ECO:0000256" key="1">
    <source>
        <dbReference type="ARBA" id="ARBA00004651"/>
    </source>
</evidence>
<reference evidence="12 13" key="1">
    <citation type="submission" date="2019-01" db="EMBL/GenBank/DDBJ databases">
        <title>Litorilituus lipolytica sp. nov., isolated from intertidal sand of the Yellow Sea in China.</title>
        <authorList>
            <person name="Liu A."/>
        </authorList>
    </citation>
    <scope>NUCLEOTIDE SEQUENCE [LARGE SCALE GENOMIC DNA]</scope>
    <source>
        <strain evidence="12 13">RZ04</strain>
    </source>
</reference>
<dbReference type="PANTHER" id="PTHR30566:SF5">
    <property type="entry name" value="MECHANOSENSITIVE ION CHANNEL PROTEIN 1, MITOCHONDRIAL-RELATED"/>
    <property type="match status" value="1"/>
</dbReference>
<feature type="transmembrane region" description="Helical" evidence="7">
    <location>
        <begin position="329"/>
        <end position="352"/>
    </location>
</feature>
<dbReference type="InterPro" id="IPR006685">
    <property type="entry name" value="MscS_channel_2nd"/>
</dbReference>
<gene>
    <name evidence="12" type="ORF">EPA86_09715</name>
</gene>
<accession>A0A502KTY1</accession>
<dbReference type="InterPro" id="IPR011014">
    <property type="entry name" value="MscS_channel_TM-2"/>
</dbReference>
<dbReference type="PANTHER" id="PTHR30566">
    <property type="entry name" value="YNAI-RELATED MECHANOSENSITIVE ION CHANNEL"/>
    <property type="match status" value="1"/>
</dbReference>
<dbReference type="SUPFAM" id="SSF82861">
    <property type="entry name" value="Mechanosensitive channel protein MscS (YggB), transmembrane region"/>
    <property type="match status" value="1"/>
</dbReference>
<sequence>MFFHISRVKSFSLVLLLCSFFISAHVTGQSVSQSKEVSVKEILEQKEKSSQTLEEMADKHDVNVPFDDFERGQPRSAIAGYLLAMRAGDLTLASNYLDYRNISEKTLAVGKEELARQFYVVLNRKLWVDLTSISDHRRGNINDGLPTYRESIGKVSVKEKQYDILMQRVPRQEDRVKIWKVSNATVEKIPFLFAAFSYTPLGEWLARNLPSIDFFGVMLWQWLYFTLMLLCTYIASYASAWLLVRLLKRIYPKISSAPLAFIKGPAAFLFAVIIARNLVDSSNVTLAVKAVMEGSTILIFAWCWVCFRLIDLLKVVLADKFVAQDKPLAVYLLRPAGTVAKLFIVIVASLIWLENLGFNASTLLAGLGIGGLALALAAQKTVENMIGAITLYTSAPVKIGNFCRFGQSYGVVEEIGLRSTRIRTLDRTVIYVANAKFIDMDIENYSERERIAFRPKLLLTPQCRRENINNFLDELKTHLQQHEKIASEPLRTHFKAYTTLGLELDILAYVNTTDFDEYLDEINELNLTILSLLEQHHCQLQVVNERNLNLT</sequence>
<dbReference type="Pfam" id="PF00924">
    <property type="entry name" value="MS_channel_2nd"/>
    <property type="match status" value="1"/>
</dbReference>
<evidence type="ECO:0000256" key="8">
    <source>
        <dbReference type="SAM" id="SignalP"/>
    </source>
</evidence>
<evidence type="ECO:0000259" key="9">
    <source>
        <dbReference type="Pfam" id="PF00924"/>
    </source>
</evidence>
<dbReference type="Pfam" id="PF21082">
    <property type="entry name" value="MS_channel_3rd"/>
    <property type="match status" value="1"/>
</dbReference>
<dbReference type="OrthoDB" id="9775207at2"/>
<evidence type="ECO:0000256" key="4">
    <source>
        <dbReference type="ARBA" id="ARBA00022692"/>
    </source>
</evidence>
<organism evidence="12 13">
    <name type="scientific">Litorilituus lipolyticus</name>
    <dbReference type="NCBI Taxonomy" id="2491017"/>
    <lineage>
        <taxon>Bacteria</taxon>
        <taxon>Pseudomonadati</taxon>
        <taxon>Pseudomonadota</taxon>
        <taxon>Gammaproteobacteria</taxon>
        <taxon>Alteromonadales</taxon>
        <taxon>Colwelliaceae</taxon>
        <taxon>Litorilituus</taxon>
    </lineage>
</organism>
<keyword evidence="6 7" id="KW-0472">Membrane</keyword>
<dbReference type="SUPFAM" id="SSF50182">
    <property type="entry name" value="Sm-like ribonucleoproteins"/>
    <property type="match status" value="1"/>
</dbReference>
<dbReference type="Pfam" id="PF21088">
    <property type="entry name" value="MS_channel_1st"/>
    <property type="match status" value="1"/>
</dbReference>
<dbReference type="InterPro" id="IPR049278">
    <property type="entry name" value="MS_channel_C"/>
</dbReference>
<dbReference type="EMBL" id="SAWY01000020">
    <property type="protein sequence ID" value="TPH15088.1"/>
    <property type="molecule type" value="Genomic_DNA"/>
</dbReference>
<feature type="chain" id="PRO_5021268573" evidence="8">
    <location>
        <begin position="25"/>
        <end position="551"/>
    </location>
</feature>
<feature type="transmembrane region" description="Helical" evidence="7">
    <location>
        <begin position="222"/>
        <end position="244"/>
    </location>
</feature>
<dbReference type="GO" id="GO:0005886">
    <property type="term" value="C:plasma membrane"/>
    <property type="evidence" value="ECO:0007669"/>
    <property type="project" value="UniProtKB-SubCell"/>
</dbReference>
<feature type="transmembrane region" description="Helical" evidence="7">
    <location>
        <begin position="295"/>
        <end position="317"/>
    </location>
</feature>
<protein>
    <submittedName>
        <fullName evidence="12">Mechanosensitive ion channel</fullName>
    </submittedName>
</protein>
<feature type="signal peptide" evidence="8">
    <location>
        <begin position="1"/>
        <end position="24"/>
    </location>
</feature>
<dbReference type="Gene3D" id="2.30.30.60">
    <property type="match status" value="1"/>
</dbReference>
<dbReference type="InterPro" id="IPR010920">
    <property type="entry name" value="LSM_dom_sf"/>
</dbReference>
<comment type="caution">
    <text evidence="12">The sequence shown here is derived from an EMBL/GenBank/DDBJ whole genome shotgun (WGS) entry which is preliminary data.</text>
</comment>
<comment type="subcellular location">
    <subcellularLocation>
        <location evidence="1">Cell membrane</location>
        <topology evidence="1">Multi-pass membrane protein</topology>
    </subcellularLocation>
</comment>
<dbReference type="InterPro" id="IPR049142">
    <property type="entry name" value="MS_channel_1st"/>
</dbReference>
<keyword evidence="13" id="KW-1185">Reference proteome</keyword>
<proteinExistence type="inferred from homology"/>
<dbReference type="Gene3D" id="1.10.287.1260">
    <property type="match status" value="1"/>
</dbReference>
<evidence type="ECO:0000313" key="13">
    <source>
        <dbReference type="Proteomes" id="UP000315303"/>
    </source>
</evidence>
<evidence type="ECO:0000256" key="6">
    <source>
        <dbReference type="ARBA" id="ARBA00023136"/>
    </source>
</evidence>
<feature type="domain" description="Mechanosensitive ion channel MscS" evidence="9">
    <location>
        <begin position="381"/>
        <end position="446"/>
    </location>
</feature>
<dbReference type="Proteomes" id="UP000315303">
    <property type="component" value="Unassembled WGS sequence"/>
</dbReference>
<keyword evidence="5 7" id="KW-1133">Transmembrane helix</keyword>
<evidence type="ECO:0000259" key="11">
    <source>
        <dbReference type="Pfam" id="PF21088"/>
    </source>
</evidence>
<keyword evidence="8" id="KW-0732">Signal</keyword>
<feature type="transmembrane region" description="Helical" evidence="7">
    <location>
        <begin position="256"/>
        <end position="275"/>
    </location>
</feature>
<evidence type="ECO:0000259" key="10">
    <source>
        <dbReference type="Pfam" id="PF21082"/>
    </source>
</evidence>
<feature type="domain" description="Mechanosensitive ion channel transmembrane helices 2/3" evidence="11">
    <location>
        <begin position="339"/>
        <end position="379"/>
    </location>
</feature>
<dbReference type="AlphaFoldDB" id="A0A502KTY1"/>